<dbReference type="Proteomes" id="UP001370348">
    <property type="component" value="Chromosome"/>
</dbReference>
<evidence type="ECO:0000313" key="11">
    <source>
        <dbReference type="EMBL" id="WXB19858.1"/>
    </source>
</evidence>
<dbReference type="Gene3D" id="1.10.510.10">
    <property type="entry name" value="Transferase(Phosphotransferase) domain 1"/>
    <property type="match status" value="1"/>
</dbReference>
<dbReference type="PANTHER" id="PTHR43671">
    <property type="entry name" value="SERINE/THREONINE-PROTEIN KINASE NEK"/>
    <property type="match status" value="1"/>
</dbReference>
<evidence type="ECO:0000256" key="7">
    <source>
        <dbReference type="PROSITE-ProRule" id="PRU10141"/>
    </source>
</evidence>
<accession>A0ABZ2MBJ9</accession>
<sequence length="519" mass="57425">MHTYKYVRDQLIPGTKYSFIRKLGEGGGGEVYEVECDFPRKRYVMKVALLDRPVTLLEEGYRREAQILARLDHPNIVDVLPGGMTTEKPQPRPYFIMKRMLGRSLADAIEAWGRPFDVRAAIGTLIPVLEAVAHAHEKGIVHRDLKPENIFLQKTSPTNPTHVMVIDFGIAHVVATLERDTEAASRKKRFMGTLRWAAPEQLRGDDPTAATDIHAVGMILYRMLANRGPLDEFEIGAPPHGNANPNANVDPEAGEAQRLLHLGRAILSESRPPVSCFVQGVPQELDDLLLRMIDPDPARRPGSAKPLIDDLRGIVNRMPVRVDDPTMADDHDTEDAPIEALLAGTHGNLTDPNEGPALVAAPVRRGLAMGHAAPAAPSRRVFSTQTDPRPPHFTSERYIERSSLRTMASRRSSAVELLDVSPESGRSDVSSVHEVPSERRARVPTAQADLSRTMRSMATAHDFRYAPPPRGEGQRRWPWILVCALALALLGTTFALWRVARSRPPSGDDRNQSSEVSRS</sequence>
<dbReference type="CDD" id="cd14014">
    <property type="entry name" value="STKc_PknB_like"/>
    <property type="match status" value="1"/>
</dbReference>
<dbReference type="EC" id="2.7.11.1" evidence="2"/>
<dbReference type="PROSITE" id="PS00107">
    <property type="entry name" value="PROTEIN_KINASE_ATP"/>
    <property type="match status" value="1"/>
</dbReference>
<evidence type="ECO:0000256" key="2">
    <source>
        <dbReference type="ARBA" id="ARBA00012513"/>
    </source>
</evidence>
<evidence type="ECO:0000256" key="4">
    <source>
        <dbReference type="ARBA" id="ARBA00022741"/>
    </source>
</evidence>
<feature type="binding site" evidence="7">
    <location>
        <position position="46"/>
    </location>
    <ligand>
        <name>ATP</name>
        <dbReference type="ChEBI" id="CHEBI:30616"/>
    </ligand>
</feature>
<evidence type="ECO:0000256" key="3">
    <source>
        <dbReference type="ARBA" id="ARBA00022679"/>
    </source>
</evidence>
<evidence type="ECO:0000256" key="1">
    <source>
        <dbReference type="ARBA" id="ARBA00010886"/>
    </source>
</evidence>
<proteinExistence type="inferred from homology"/>
<feature type="transmembrane region" description="Helical" evidence="9">
    <location>
        <begin position="477"/>
        <end position="497"/>
    </location>
</feature>
<dbReference type="Gene3D" id="3.30.200.20">
    <property type="entry name" value="Phosphorylase Kinase, domain 1"/>
    <property type="match status" value="1"/>
</dbReference>
<dbReference type="InterPro" id="IPR050660">
    <property type="entry name" value="NEK_Ser/Thr_kinase"/>
</dbReference>
<dbReference type="PROSITE" id="PS50011">
    <property type="entry name" value="PROTEIN_KINASE_DOM"/>
    <property type="match status" value="1"/>
</dbReference>
<dbReference type="PROSITE" id="PS00108">
    <property type="entry name" value="PROTEIN_KINASE_ST"/>
    <property type="match status" value="1"/>
</dbReference>
<dbReference type="SUPFAM" id="SSF56112">
    <property type="entry name" value="Protein kinase-like (PK-like)"/>
    <property type="match status" value="1"/>
</dbReference>
<keyword evidence="9" id="KW-0812">Transmembrane</keyword>
<name>A0ABZ2MBJ9_9BACT</name>
<organism evidence="11 12">
    <name type="scientific">Pendulispora albinea</name>
    <dbReference type="NCBI Taxonomy" id="2741071"/>
    <lineage>
        <taxon>Bacteria</taxon>
        <taxon>Pseudomonadati</taxon>
        <taxon>Myxococcota</taxon>
        <taxon>Myxococcia</taxon>
        <taxon>Myxococcales</taxon>
        <taxon>Sorangiineae</taxon>
        <taxon>Pendulisporaceae</taxon>
        <taxon>Pendulispora</taxon>
    </lineage>
</organism>
<evidence type="ECO:0000256" key="5">
    <source>
        <dbReference type="ARBA" id="ARBA00022777"/>
    </source>
</evidence>
<feature type="domain" description="Protein kinase" evidence="10">
    <location>
        <begin position="17"/>
        <end position="312"/>
    </location>
</feature>
<keyword evidence="4 7" id="KW-0547">Nucleotide-binding</keyword>
<dbReference type="InterPro" id="IPR011009">
    <property type="entry name" value="Kinase-like_dom_sf"/>
</dbReference>
<keyword evidence="9" id="KW-1133">Transmembrane helix</keyword>
<evidence type="ECO:0000256" key="8">
    <source>
        <dbReference type="SAM" id="MobiDB-lite"/>
    </source>
</evidence>
<feature type="region of interest" description="Disordered" evidence="8">
    <location>
        <begin position="374"/>
        <end position="394"/>
    </location>
</feature>
<keyword evidence="5 11" id="KW-0418">Kinase</keyword>
<comment type="similarity">
    <text evidence="1">Belongs to the protein kinase superfamily. NEK Ser/Thr protein kinase family. NIMA subfamily.</text>
</comment>
<keyword evidence="9" id="KW-0472">Membrane</keyword>
<dbReference type="InterPro" id="IPR000719">
    <property type="entry name" value="Prot_kinase_dom"/>
</dbReference>
<feature type="region of interest" description="Disordered" evidence="8">
    <location>
        <begin position="418"/>
        <end position="447"/>
    </location>
</feature>
<evidence type="ECO:0000256" key="9">
    <source>
        <dbReference type="SAM" id="Phobius"/>
    </source>
</evidence>
<dbReference type="SMART" id="SM00220">
    <property type="entry name" value="S_TKc"/>
    <property type="match status" value="1"/>
</dbReference>
<dbReference type="InterPro" id="IPR008271">
    <property type="entry name" value="Ser/Thr_kinase_AS"/>
</dbReference>
<keyword evidence="12" id="KW-1185">Reference proteome</keyword>
<keyword evidence="11" id="KW-0723">Serine/threonine-protein kinase</keyword>
<dbReference type="EMBL" id="CP089984">
    <property type="protein sequence ID" value="WXB19858.1"/>
    <property type="molecule type" value="Genomic_DNA"/>
</dbReference>
<protein>
    <recommendedName>
        <fullName evidence="2">non-specific serine/threonine protein kinase</fullName>
        <ecNumber evidence="2">2.7.11.1</ecNumber>
    </recommendedName>
</protein>
<dbReference type="InterPro" id="IPR017441">
    <property type="entry name" value="Protein_kinase_ATP_BS"/>
</dbReference>
<evidence type="ECO:0000256" key="6">
    <source>
        <dbReference type="ARBA" id="ARBA00022840"/>
    </source>
</evidence>
<dbReference type="RefSeq" id="WP_394829456.1">
    <property type="nucleotide sequence ID" value="NZ_CP089984.1"/>
</dbReference>
<keyword evidence="6 7" id="KW-0067">ATP-binding</keyword>
<evidence type="ECO:0000313" key="12">
    <source>
        <dbReference type="Proteomes" id="UP001370348"/>
    </source>
</evidence>
<dbReference type="Pfam" id="PF00069">
    <property type="entry name" value="Pkinase"/>
    <property type="match status" value="1"/>
</dbReference>
<dbReference type="GO" id="GO:0004674">
    <property type="term" value="F:protein serine/threonine kinase activity"/>
    <property type="evidence" value="ECO:0007669"/>
    <property type="project" value="UniProtKB-KW"/>
</dbReference>
<gene>
    <name evidence="11" type="ORF">LZC94_21865</name>
</gene>
<dbReference type="PANTHER" id="PTHR43671:SF13">
    <property type="entry name" value="SERINE_THREONINE-PROTEIN KINASE NEK2"/>
    <property type="match status" value="1"/>
</dbReference>
<evidence type="ECO:0000259" key="10">
    <source>
        <dbReference type="PROSITE" id="PS50011"/>
    </source>
</evidence>
<keyword evidence="3" id="KW-0808">Transferase</keyword>
<reference evidence="11 12" key="1">
    <citation type="submission" date="2021-12" db="EMBL/GenBank/DDBJ databases">
        <title>Discovery of the Pendulisporaceae a myxobacterial family with distinct sporulation behavior and unique specialized metabolism.</title>
        <authorList>
            <person name="Garcia R."/>
            <person name="Popoff A."/>
            <person name="Bader C.D."/>
            <person name="Loehr J."/>
            <person name="Walesch S."/>
            <person name="Walt C."/>
            <person name="Boldt J."/>
            <person name="Bunk B."/>
            <person name="Haeckl F.J.F.P.J."/>
            <person name="Gunesch A.P."/>
            <person name="Birkelbach J."/>
            <person name="Nuebel U."/>
            <person name="Pietschmann T."/>
            <person name="Bach T."/>
            <person name="Mueller R."/>
        </authorList>
    </citation>
    <scope>NUCLEOTIDE SEQUENCE [LARGE SCALE GENOMIC DNA]</scope>
    <source>
        <strain evidence="11 12">MSr11954</strain>
    </source>
</reference>